<feature type="region of interest" description="Disordered" evidence="10">
    <location>
        <begin position="830"/>
        <end position="854"/>
    </location>
</feature>
<dbReference type="PROSITE" id="PS50016">
    <property type="entry name" value="ZF_PHD_2"/>
    <property type="match status" value="2"/>
</dbReference>
<evidence type="ECO:0000256" key="7">
    <source>
        <dbReference type="ARBA" id="ARBA00023242"/>
    </source>
</evidence>
<feature type="region of interest" description="Disordered" evidence="10">
    <location>
        <begin position="160"/>
        <end position="188"/>
    </location>
</feature>
<dbReference type="InterPro" id="IPR019786">
    <property type="entry name" value="Zinc_finger_PHD-type_CS"/>
</dbReference>
<feature type="region of interest" description="Disordered" evidence="10">
    <location>
        <begin position="1996"/>
        <end position="2022"/>
    </location>
</feature>
<dbReference type="GO" id="GO:0008270">
    <property type="term" value="F:zinc ion binding"/>
    <property type="evidence" value="ECO:0007669"/>
    <property type="project" value="UniProtKB-KW"/>
</dbReference>
<dbReference type="CDD" id="cd15519">
    <property type="entry name" value="PHD1_Lid2p_like"/>
    <property type="match status" value="1"/>
</dbReference>
<evidence type="ECO:0000256" key="10">
    <source>
        <dbReference type="SAM" id="MobiDB-lite"/>
    </source>
</evidence>
<evidence type="ECO:0000313" key="14">
    <source>
        <dbReference type="EMBL" id="WRI20347.1"/>
    </source>
</evidence>
<dbReference type="SUPFAM" id="SSF47370">
    <property type="entry name" value="Bromodomain"/>
    <property type="match status" value="1"/>
</dbReference>
<evidence type="ECO:0000256" key="1">
    <source>
        <dbReference type="ARBA" id="ARBA00004123"/>
    </source>
</evidence>
<dbReference type="PROSITE" id="PS51542">
    <property type="entry name" value="FYRN"/>
    <property type="match status" value="1"/>
</dbReference>
<evidence type="ECO:0000256" key="9">
    <source>
        <dbReference type="PROSITE-ProRule" id="PRU00146"/>
    </source>
</evidence>
<keyword evidence="6 8" id="KW-0103">Bromodomain</keyword>
<evidence type="ECO:0000259" key="13">
    <source>
        <dbReference type="PROSITE" id="PS50042"/>
    </source>
</evidence>
<dbReference type="PROSITE" id="PS50014">
    <property type="entry name" value="BROMODOMAIN_2"/>
    <property type="match status" value="1"/>
</dbReference>
<name>A0AB38Z7G5_PAESU</name>
<comment type="subcellular location">
    <subcellularLocation>
        <location evidence="1">Nucleus</location>
    </subcellularLocation>
</comment>
<dbReference type="PROSITE" id="PS50042">
    <property type="entry name" value="CNMP_BINDING_3"/>
    <property type="match status" value="1"/>
</dbReference>
<dbReference type="InterPro" id="IPR011011">
    <property type="entry name" value="Znf_FYVE_PHD"/>
</dbReference>
<dbReference type="InterPro" id="IPR003888">
    <property type="entry name" value="FYrich_N"/>
</dbReference>
<evidence type="ECO:0000256" key="6">
    <source>
        <dbReference type="ARBA" id="ARBA00023117"/>
    </source>
</evidence>
<keyword evidence="3" id="KW-0479">Metal-binding</keyword>
<evidence type="ECO:0000256" key="3">
    <source>
        <dbReference type="ARBA" id="ARBA00022723"/>
    </source>
</evidence>
<dbReference type="InterPro" id="IPR000595">
    <property type="entry name" value="cNMP-bd_dom"/>
</dbReference>
<dbReference type="PANTHER" id="PTHR47162">
    <property type="entry name" value="OS02G0192300 PROTEIN"/>
    <property type="match status" value="1"/>
</dbReference>
<dbReference type="Gene3D" id="1.20.920.10">
    <property type="entry name" value="Bromodomain-like"/>
    <property type="match status" value="1"/>
</dbReference>
<feature type="compositionally biased region" description="Basic residues" evidence="10">
    <location>
        <begin position="2186"/>
        <end position="2195"/>
    </location>
</feature>
<organism evidence="14">
    <name type="scientific">Paeonia suffruticosa</name>
    <name type="common">Tree peony</name>
    <name type="synonym">Paeonia moutan</name>
    <dbReference type="NCBI Taxonomy" id="45171"/>
    <lineage>
        <taxon>Eukaryota</taxon>
        <taxon>Viridiplantae</taxon>
        <taxon>Streptophyta</taxon>
        <taxon>Embryophyta</taxon>
        <taxon>Tracheophyta</taxon>
        <taxon>Spermatophyta</taxon>
        <taxon>Magnoliopsida</taxon>
        <taxon>eudicotyledons</taxon>
        <taxon>Gunneridae</taxon>
        <taxon>Pentapetalae</taxon>
        <taxon>Saxifragales</taxon>
        <taxon>Paeoniaceae</taxon>
        <taxon>Paeonia</taxon>
    </lineage>
</organism>
<dbReference type="Gene3D" id="3.30.40.10">
    <property type="entry name" value="Zinc/RING finger domain, C3HC4 (zinc finger)"/>
    <property type="match status" value="2"/>
</dbReference>
<dbReference type="InterPro" id="IPR013083">
    <property type="entry name" value="Znf_RING/FYVE/PHD"/>
</dbReference>
<dbReference type="InterPro" id="IPR019787">
    <property type="entry name" value="Znf_PHD-finger"/>
</dbReference>
<reference evidence="14" key="1">
    <citation type="submission" date="2023-06" db="EMBL/GenBank/DDBJ databases">
        <authorList>
            <person name="Zhang Y."/>
            <person name="Gai S."/>
        </authorList>
    </citation>
    <scope>NUCLEOTIDE SEQUENCE</scope>
</reference>
<dbReference type="SMART" id="SM00249">
    <property type="entry name" value="PHD"/>
    <property type="match status" value="2"/>
</dbReference>
<dbReference type="Pfam" id="PF00628">
    <property type="entry name" value="PHD"/>
    <property type="match status" value="2"/>
</dbReference>
<feature type="domain" description="PHD-type" evidence="12">
    <location>
        <begin position="1284"/>
        <end position="1334"/>
    </location>
</feature>
<feature type="region of interest" description="Disordered" evidence="10">
    <location>
        <begin position="2169"/>
        <end position="2196"/>
    </location>
</feature>
<keyword evidence="7" id="KW-0539">Nucleus</keyword>
<dbReference type="InterPro" id="IPR001739">
    <property type="entry name" value="Methyl_CpG_DNA-bd"/>
</dbReference>
<evidence type="ECO:0000256" key="8">
    <source>
        <dbReference type="PROSITE-ProRule" id="PRU00035"/>
    </source>
</evidence>
<dbReference type="Pfam" id="PF01429">
    <property type="entry name" value="MBD"/>
    <property type="match status" value="1"/>
</dbReference>
<dbReference type="InterPro" id="IPR001965">
    <property type="entry name" value="Znf_PHD"/>
</dbReference>
<dbReference type="Gene3D" id="3.30.160.360">
    <property type="match status" value="1"/>
</dbReference>
<dbReference type="InterPro" id="IPR001487">
    <property type="entry name" value="Bromodomain"/>
</dbReference>
<feature type="region of interest" description="Disordered" evidence="10">
    <location>
        <begin position="398"/>
        <end position="419"/>
    </location>
</feature>
<evidence type="ECO:0000256" key="4">
    <source>
        <dbReference type="ARBA" id="ARBA00022771"/>
    </source>
</evidence>
<protein>
    <submittedName>
        <fullName evidence="14">Methyl-CpG-binding domain-containing protein</fullName>
    </submittedName>
</protein>
<dbReference type="InterPro" id="IPR028942">
    <property type="entry name" value="WHIM1_dom"/>
</dbReference>
<sequence>MMELTDSSEQVRESTAKLETRFPLGIDLNEIPSSSLQETLPPVLEANADAFAVVRNFHDNLTPADGAPAGVPGEGKGSVCAACGLPEVKSHMVVCDGCERGFHLSCVGMLGRQGVSLDEWICGDCVTNGGKSKRWPLGRSSSSSSSASKRSGVMLLDINALPPSDGEGEESENLLDSRKHIPGDNSLGGNPFGARVTYPHMYAGNGFGFQKESGVLTQSVKLGFEGFLHRTRPMDRSFEEVNFGFQSGKLRSSNDTANRLPSRNPNEILLQSLREFISEKQGVLEEGWSAEFQRFTNSCELFAVYCAPDGKRFETMSEVASYLGLMPSCNSMESKLRGDGSASLQQRSHLPKRRKTTRLSYANGFAEIKETWSSGFRKELFFDAKSLEICPSKYQNNEKVTDYGPEENERTGSQQSNDGFPVQYEDFFILSLGKLDVRPSYHDVSCIWPVGYRSCWHDKITGSIFVCYVSDGGDSGPLFRVKRYSCSASPIPVGSTVLLRSNLCASNDQNKKSGMDRDEHECIQMFLSEPCPPKGNDILSCLGSNSIAHDVHALTNVQFGASSVHESSGCYGLRDEIGEFSEEGRSSSLVWRLVCQKLIDAVCEVYKRTGTLKLICKHFEDRVVSPWCDIMDGQGQVGCTSLDKFCSSSGYVNIASVHFGNEPGNLSGVLEKWLGQDRYGLDTEFVQEYIEQFPDLHACSQYEPLNKRNNCSTLPTLGNGILLVERKSGVEDREGETSDGLFKGCKRVRTQMVEESVMDNHCPPSGKPFGSRLPPELVGDVLQVWEHFGRFYDILGLKEPLSFEELEEELISPWLDCPNVLDNLESENQDNQDIASHGSGSTNGHILSSSSECDPAVSKDTLHTFIQMETGAMKEAAQAKLASITYSRCTGVALTKAHNSLLKVLVIELQSKVAVLVDPNFDARELKSRRGKKKDAESSVSAKRTKLNMLPINELTWPELARRYILAVLTLDGNIDSAEITTRESGKVFRCLQGDGGVLCGSLTGVAGMEADALLLAEATKKIFSSLNRESDALTIEDEGSDAVDTCQRVTVNDGNIPEWAQLLEPVRKLPTNVGTRIRKCVYEALAKDPPEWAKKILEHSISKEVYKGNASGPTKKAVLSVLANVRGEGVQQKPVKERKRTIVSVSDIIMKQCRIVLRRAAAADEEKVFCNLLGRKLMNSNDNDDEGLLGSPAMVSRPLDFRTIDMRLAVGAYGGSHESFLEDVRELWNNVRMAFGEQPDFVVPLVQKLVEYAKSGCLSAEMKKELDNILVSTSAIPKAPWDEGVCKVCGVDKDDDSVLLCDTCDAEYHTYCLSPPLARIPKGNWYCPSCVAGKCTLQDSTECTQVTCQCRGKKYHGEYSRHHLEALTNFSAVMEEKEYWEFNVDERIFLLKFLCDELLNSALIRQHLEQCVEMTAELQQKLRATSMEWKSLTKFREEMFVPRAAKVDTGLLHAPGEVGLVEGLATALPNHGKNLEQQHTLSLFSGDLPQREGGQEGTAQNIFDKYSPLDCSEKNTAKLFGTKEDNVVGTKDDRIFSHMVSQKNNYFSGQNDLPLSDPLHGNIKGHMAKDVSTLLPPDSEGSCISPGTKSTHVAELVPPITMNGPQSVKNDIALLQDLIANIESQLQKQIVRREFLGCDSAGRLYWASAKPGRNLSIIVDGSIALQHQGRLTDHKNLVGSSSVPENFATANVLYQGGSKASCPFIYGQNDAIPMGSPWVSYSSEAEIRDLVGWLNINDPKERELKESILNWLKLRSQDTHRTRNQGHSELQVALSKSSNSDKILSSNPLVTKAAAFLEKKHGLCFDLETSNNLRRHAKKSKVSNEGKMYRCECLEPIWPSRHHCLTCHRTFLTDVELEGHNDGKCSAALLASEKSKENFDTLKAKGCLRLETIKEECISEASKGGCFDPSSRIIKFQNQGLVCPYDFEEICTKFRTNDSSKELVQQIGLLGSKGVPSFVPSISPYLADSTLELVSQKGIGVPSDEPKAVENQATGITTKPGHGVSPANEASELSGRPAAGYIEQKDKNPSLKRRTAEMDTGHCCVVPQASLRPLVGKASQILKRLKMNLLDMDAALPEDALRPSKAHLEKRWAWRLFVKSAQTIFEMVQATIVFEDMIKTGDLKNGWWYWSSLTAAAKISTLSSLALRIYTLDSSIIYEKTISIDLDPETPKSLPGSDPTEKSKGSRKSKRRRERMNEVQEDYLNMIKIKAFIVYALGMIAPLHVESTSHLVG</sequence>
<dbReference type="SUPFAM" id="SSF57903">
    <property type="entry name" value="FYVE/PHD zinc finger"/>
    <property type="match status" value="2"/>
</dbReference>
<dbReference type="InterPro" id="IPR036427">
    <property type="entry name" value="Bromodomain-like_sf"/>
</dbReference>
<evidence type="ECO:0000256" key="2">
    <source>
        <dbReference type="ARBA" id="ARBA00007444"/>
    </source>
</evidence>
<dbReference type="GO" id="GO:0000785">
    <property type="term" value="C:chromatin"/>
    <property type="evidence" value="ECO:0007669"/>
    <property type="project" value="UniProtKB-ARBA"/>
</dbReference>
<dbReference type="PANTHER" id="PTHR47162:SF8">
    <property type="entry name" value="METHYL-CPG-BINDING DOMAIN-CONTAINING PROTEIN 9"/>
    <property type="match status" value="1"/>
</dbReference>
<feature type="domain" description="PHD-type" evidence="12">
    <location>
        <begin position="77"/>
        <end position="128"/>
    </location>
</feature>
<keyword evidence="5" id="KW-0862">Zinc</keyword>
<dbReference type="GO" id="GO:0003677">
    <property type="term" value="F:DNA binding"/>
    <property type="evidence" value="ECO:0007669"/>
    <property type="project" value="InterPro"/>
</dbReference>
<feature type="region of interest" description="Disordered" evidence="10">
    <location>
        <begin position="336"/>
        <end position="355"/>
    </location>
</feature>
<comment type="similarity">
    <text evidence="2">Belongs to the WAL family.</text>
</comment>
<feature type="compositionally biased region" description="Polar residues" evidence="10">
    <location>
        <begin position="831"/>
        <end position="852"/>
    </location>
</feature>
<dbReference type="PROSITE" id="PS01359">
    <property type="entry name" value="ZF_PHD_1"/>
    <property type="match status" value="2"/>
</dbReference>
<evidence type="ECO:0000259" key="12">
    <source>
        <dbReference type="PROSITE" id="PS50016"/>
    </source>
</evidence>
<proteinExistence type="evidence at transcript level"/>
<evidence type="ECO:0000256" key="5">
    <source>
        <dbReference type="ARBA" id="ARBA00022833"/>
    </source>
</evidence>
<accession>A0AB38Z7G5</accession>
<feature type="domain" description="Cyclic nucleotide-binding" evidence="13">
    <location>
        <begin position="1615"/>
        <end position="1702"/>
    </location>
</feature>
<dbReference type="EMBL" id="OR237932">
    <property type="protein sequence ID" value="WRI20347.1"/>
    <property type="molecule type" value="mRNA"/>
</dbReference>
<evidence type="ECO:0000259" key="11">
    <source>
        <dbReference type="PROSITE" id="PS50014"/>
    </source>
</evidence>
<dbReference type="Pfam" id="PF15612">
    <property type="entry name" value="WHIM1"/>
    <property type="match status" value="1"/>
</dbReference>
<dbReference type="CDD" id="cd15489">
    <property type="entry name" value="PHD_SF"/>
    <property type="match status" value="1"/>
</dbReference>
<feature type="domain" description="Bromo" evidence="11">
    <location>
        <begin position="1195"/>
        <end position="1243"/>
    </location>
</feature>
<dbReference type="GO" id="GO:0005634">
    <property type="term" value="C:nucleus"/>
    <property type="evidence" value="ECO:0007669"/>
    <property type="project" value="UniProtKB-SubCell"/>
</dbReference>
<keyword evidence="4 9" id="KW-0863">Zinc-finger</keyword>